<dbReference type="PANTHER" id="PTHR12358:SF54">
    <property type="entry name" value="SPHINGOSINE KINASE RELATED PROTEIN"/>
    <property type="match status" value="1"/>
</dbReference>
<gene>
    <name evidence="10" type="ORF">DOK76_05050</name>
</gene>
<dbReference type="InterPro" id="IPR016064">
    <property type="entry name" value="NAD/diacylglycerol_kinase_sf"/>
</dbReference>
<dbReference type="InterPro" id="IPR005218">
    <property type="entry name" value="Diacylglycerol/lipid_kinase"/>
</dbReference>
<dbReference type="EMBL" id="JAFLVX010000015">
    <property type="protein sequence ID" value="MBO0476427.1"/>
    <property type="molecule type" value="Genomic_DNA"/>
</dbReference>
<evidence type="ECO:0000256" key="3">
    <source>
        <dbReference type="ARBA" id="ARBA00022679"/>
    </source>
</evidence>
<organism evidence="10 11">
    <name type="scientific">Candidatus Vagococcus giribetii</name>
    <dbReference type="NCBI Taxonomy" id="2230876"/>
    <lineage>
        <taxon>Bacteria</taxon>
        <taxon>Bacillati</taxon>
        <taxon>Bacillota</taxon>
        <taxon>Bacilli</taxon>
        <taxon>Lactobacillales</taxon>
        <taxon>Enterococcaceae</taxon>
        <taxon>Vagococcus</taxon>
    </lineage>
</organism>
<name>A0ABS3HRP6_9ENTE</name>
<evidence type="ECO:0000256" key="2">
    <source>
        <dbReference type="ARBA" id="ARBA00005983"/>
    </source>
</evidence>
<dbReference type="SUPFAM" id="SSF111331">
    <property type="entry name" value="NAD kinase/diacylglycerol kinase-like"/>
    <property type="match status" value="1"/>
</dbReference>
<evidence type="ECO:0000256" key="6">
    <source>
        <dbReference type="ARBA" id="ARBA00022840"/>
    </source>
</evidence>
<comment type="similarity">
    <text evidence="2">Belongs to the diacylglycerol/lipid kinase family.</text>
</comment>
<evidence type="ECO:0000313" key="11">
    <source>
        <dbReference type="Proteomes" id="UP000664857"/>
    </source>
</evidence>
<keyword evidence="6" id="KW-0067">ATP-binding</keyword>
<dbReference type="InterPro" id="IPR001206">
    <property type="entry name" value="Diacylglycerol_kinase_cat_dom"/>
</dbReference>
<keyword evidence="4" id="KW-0547">Nucleotide-binding</keyword>
<keyword evidence="7" id="KW-0444">Lipid biosynthesis</keyword>
<dbReference type="PROSITE" id="PS50146">
    <property type="entry name" value="DAGK"/>
    <property type="match status" value="1"/>
</dbReference>
<dbReference type="InterPro" id="IPR017438">
    <property type="entry name" value="ATP-NAD_kinase_N"/>
</dbReference>
<dbReference type="Gene3D" id="3.40.50.10330">
    <property type="entry name" value="Probable inorganic polyphosphate/atp-NAD kinase, domain 1"/>
    <property type="match status" value="1"/>
</dbReference>
<dbReference type="InterPro" id="IPR045540">
    <property type="entry name" value="YegS/DAGK_C"/>
</dbReference>
<dbReference type="InterPro" id="IPR050187">
    <property type="entry name" value="Lipid_Phosphate_FormReg"/>
</dbReference>
<reference evidence="10 11" key="1">
    <citation type="submission" date="2021-03" db="EMBL/GenBank/DDBJ databases">
        <title>Enterococcal diversity collection.</title>
        <authorList>
            <person name="Gilmore M.S."/>
            <person name="Schwartzman J."/>
            <person name="Van Tyne D."/>
            <person name="Martin M."/>
            <person name="Earl A.M."/>
            <person name="Manson A.L."/>
            <person name="Straub T."/>
            <person name="Salamzade R."/>
            <person name="Saavedra J."/>
            <person name="Lebreton F."/>
            <person name="Prichula J."/>
            <person name="Schaufler K."/>
            <person name="Gaca A."/>
            <person name="Sgardioli B."/>
            <person name="Wagenaar J."/>
            <person name="Strong T."/>
        </authorList>
    </citation>
    <scope>NUCLEOTIDE SEQUENCE [LARGE SCALE GENOMIC DNA]</scope>
    <source>
        <strain evidence="10 11">DIV0080</strain>
    </source>
</reference>
<dbReference type="SMART" id="SM00046">
    <property type="entry name" value="DAGKc"/>
    <property type="match status" value="1"/>
</dbReference>
<evidence type="ECO:0000256" key="1">
    <source>
        <dbReference type="ARBA" id="ARBA00001946"/>
    </source>
</evidence>
<evidence type="ECO:0000256" key="4">
    <source>
        <dbReference type="ARBA" id="ARBA00022741"/>
    </source>
</evidence>
<dbReference type="Gene3D" id="2.60.200.40">
    <property type="match status" value="1"/>
</dbReference>
<dbReference type="RefSeq" id="WP_206965431.1">
    <property type="nucleotide sequence ID" value="NZ_JAFLVX010000015.1"/>
</dbReference>
<accession>A0ABS3HRP6</accession>
<comment type="caution">
    <text evidence="10">The sequence shown here is derived from an EMBL/GenBank/DDBJ whole genome shotgun (WGS) entry which is preliminary data.</text>
</comment>
<dbReference type="Pfam" id="PF00781">
    <property type="entry name" value="DAGK_cat"/>
    <property type="match status" value="1"/>
</dbReference>
<keyword evidence="11" id="KW-1185">Reference proteome</keyword>
<dbReference type="Pfam" id="PF19279">
    <property type="entry name" value="YegS_C"/>
    <property type="match status" value="1"/>
</dbReference>
<evidence type="ECO:0000259" key="9">
    <source>
        <dbReference type="PROSITE" id="PS50146"/>
    </source>
</evidence>
<sequence length="317" mass="35146">MKNPTLHIIVNPQAGSGNAKKTLDITRAFITKEEVPYHLYLTEYPGHEKIIAKELMETVLEPWHDDKVLKTLLVVIGGDGTLHEVINTLASQPLIPVAYLPAGSGNDFARGLGLTRKTKKDLARLIKVTKPTPIPLIATQFEQKDAPQLVLNNIGIGLDANIVSTANNSKTKDFLNKIHLGSLAYLASIFHVLKEQHAFPVTFDTLGEKKHFKKAYLCSITNHPYFGGGVAIDPTANIKQAKMSVVLLEKVNLAVLIYLVIRLLMKNHLSSKYIHHFVTDQLAVTSTHPEFCQTDGEIVGKEAQVIQCTMTSRLFWI</sequence>
<protein>
    <submittedName>
        <fullName evidence="10">Diacylglycerol kinase family lipid kinase</fullName>
    </submittedName>
</protein>
<evidence type="ECO:0000256" key="7">
    <source>
        <dbReference type="ARBA" id="ARBA00023209"/>
    </source>
</evidence>
<keyword evidence="7" id="KW-0443">Lipid metabolism</keyword>
<evidence type="ECO:0000313" key="10">
    <source>
        <dbReference type="EMBL" id="MBO0476427.1"/>
    </source>
</evidence>
<dbReference type="PANTHER" id="PTHR12358">
    <property type="entry name" value="SPHINGOSINE KINASE"/>
    <property type="match status" value="1"/>
</dbReference>
<keyword evidence="3" id="KW-0808">Transferase</keyword>
<comment type="cofactor">
    <cofactor evidence="1">
        <name>Mg(2+)</name>
        <dbReference type="ChEBI" id="CHEBI:18420"/>
    </cofactor>
</comment>
<dbReference type="Proteomes" id="UP000664857">
    <property type="component" value="Unassembled WGS sequence"/>
</dbReference>
<evidence type="ECO:0000256" key="5">
    <source>
        <dbReference type="ARBA" id="ARBA00022777"/>
    </source>
</evidence>
<evidence type="ECO:0000256" key="8">
    <source>
        <dbReference type="ARBA" id="ARBA00023264"/>
    </source>
</evidence>
<keyword evidence="5 10" id="KW-0418">Kinase</keyword>
<feature type="domain" description="DAGKc" evidence="9">
    <location>
        <begin position="1"/>
        <end position="145"/>
    </location>
</feature>
<keyword evidence="7" id="KW-0594">Phospholipid biosynthesis</keyword>
<proteinExistence type="inferred from homology"/>
<dbReference type="NCBIfam" id="TIGR00147">
    <property type="entry name" value="YegS/Rv2252/BmrU family lipid kinase"/>
    <property type="match status" value="1"/>
</dbReference>
<dbReference type="GO" id="GO:0016301">
    <property type="term" value="F:kinase activity"/>
    <property type="evidence" value="ECO:0007669"/>
    <property type="project" value="UniProtKB-KW"/>
</dbReference>
<keyword evidence="8" id="KW-1208">Phospholipid metabolism</keyword>